<dbReference type="PANTHER" id="PTHR20941:SF1">
    <property type="entry name" value="FOLIC ACID SYNTHESIS PROTEIN FOL1"/>
    <property type="match status" value="1"/>
</dbReference>
<dbReference type="EMBL" id="JASNVP010000001">
    <property type="protein sequence ID" value="MDK4325163.1"/>
    <property type="molecule type" value="Genomic_DNA"/>
</dbReference>
<dbReference type="NCBIfam" id="TIGR01496">
    <property type="entry name" value="DHPS"/>
    <property type="match status" value="1"/>
</dbReference>
<evidence type="ECO:0000256" key="3">
    <source>
        <dbReference type="ARBA" id="ARBA00004763"/>
    </source>
</evidence>
<dbReference type="InterPro" id="IPR006390">
    <property type="entry name" value="DHP_synth_dom"/>
</dbReference>
<comment type="similarity">
    <text evidence="4">Belongs to the DHPS family.</text>
</comment>
<evidence type="ECO:0000256" key="2">
    <source>
        <dbReference type="ARBA" id="ARBA00001946"/>
    </source>
</evidence>
<accession>A0AAP4F9C2</accession>
<protein>
    <recommendedName>
        <fullName evidence="5">dihydropteroate synthase</fullName>
        <ecNumber evidence="5">2.5.1.15</ecNumber>
    </recommendedName>
</protein>
<dbReference type="PANTHER" id="PTHR20941">
    <property type="entry name" value="FOLATE SYNTHESIS PROTEINS"/>
    <property type="match status" value="1"/>
</dbReference>
<evidence type="ECO:0000256" key="6">
    <source>
        <dbReference type="ARBA" id="ARBA00022679"/>
    </source>
</evidence>
<dbReference type="GO" id="GO:0046872">
    <property type="term" value="F:metal ion binding"/>
    <property type="evidence" value="ECO:0007669"/>
    <property type="project" value="UniProtKB-KW"/>
</dbReference>
<comment type="caution">
    <text evidence="11">The sequence shown here is derived from an EMBL/GenBank/DDBJ whole genome shotgun (WGS) entry which is preliminary data.</text>
</comment>
<feature type="domain" description="Pterin-binding" evidence="10">
    <location>
        <begin position="1"/>
        <end position="255"/>
    </location>
</feature>
<dbReference type="PROSITE" id="PS50972">
    <property type="entry name" value="PTERIN_BINDING"/>
    <property type="match status" value="1"/>
</dbReference>
<proteinExistence type="inferred from homology"/>
<evidence type="ECO:0000256" key="8">
    <source>
        <dbReference type="ARBA" id="ARBA00022842"/>
    </source>
</evidence>
<dbReference type="InterPro" id="IPR011005">
    <property type="entry name" value="Dihydropteroate_synth-like_sf"/>
</dbReference>
<comment type="cofactor">
    <cofactor evidence="2">
        <name>Mg(2+)</name>
        <dbReference type="ChEBI" id="CHEBI:18420"/>
    </cofactor>
</comment>
<dbReference type="GO" id="GO:0005829">
    <property type="term" value="C:cytosol"/>
    <property type="evidence" value="ECO:0007669"/>
    <property type="project" value="TreeGrafter"/>
</dbReference>
<sequence>MGIVNVTDDSFSDGGQFNTVDRAVEHAHRLIHQGADIIDVGGESTRPGATRVDPDQEKQRITPVIRELAAAGIVTSIDTMRASTAEAAVEAGVSMINDVSGGMADPHMYRVMAASGLPVCLMHWQTLQFGDASGEHDGDVVADVHASLDRLVDNALAAGVAEHNIALDPGLGFAKSAQDNWALLHALRSFTEGRFPILVGASRKRFLAAIRGARGLESGPQLADPATAAVTALSAQAGAWAVRVHEVAVSRDSVDVAHAWQTGGSQE</sequence>
<dbReference type="RefSeq" id="WP_049150454.1">
    <property type="nucleotide sequence ID" value="NZ_CABIYR010000001.1"/>
</dbReference>
<evidence type="ECO:0000259" key="10">
    <source>
        <dbReference type="PROSITE" id="PS50972"/>
    </source>
</evidence>
<dbReference type="InterPro" id="IPR045031">
    <property type="entry name" value="DHP_synth-like"/>
</dbReference>
<evidence type="ECO:0000256" key="5">
    <source>
        <dbReference type="ARBA" id="ARBA00012458"/>
    </source>
</evidence>
<reference evidence="11" key="1">
    <citation type="submission" date="2023-05" db="EMBL/GenBank/DDBJ databases">
        <title>Metabolic capabilities are highly conserved among human nasal-associated Corynebacterium species in pangenomic analyses.</title>
        <authorList>
            <person name="Tran T.H."/>
            <person name="Roberts A.Q."/>
            <person name="Escapa I.F."/>
            <person name="Gao W."/>
            <person name="Conlan S."/>
            <person name="Kong H."/>
            <person name="Segre J.A."/>
            <person name="Kelly M.S."/>
            <person name="Lemon K.P."/>
        </authorList>
    </citation>
    <scope>NUCLEOTIDE SEQUENCE</scope>
    <source>
        <strain evidence="11">KPL2654</strain>
    </source>
</reference>
<dbReference type="AlphaFoldDB" id="A0AAP4F9C2"/>
<evidence type="ECO:0000256" key="1">
    <source>
        <dbReference type="ARBA" id="ARBA00000012"/>
    </source>
</evidence>
<dbReference type="PROSITE" id="PS00793">
    <property type="entry name" value="DHPS_2"/>
    <property type="match status" value="1"/>
</dbReference>
<dbReference type="CDD" id="cd00739">
    <property type="entry name" value="DHPS"/>
    <property type="match status" value="1"/>
</dbReference>
<evidence type="ECO:0000256" key="7">
    <source>
        <dbReference type="ARBA" id="ARBA00022723"/>
    </source>
</evidence>
<keyword evidence="7" id="KW-0479">Metal-binding</keyword>
<evidence type="ECO:0000256" key="9">
    <source>
        <dbReference type="ARBA" id="ARBA00022909"/>
    </source>
</evidence>
<evidence type="ECO:0000313" key="12">
    <source>
        <dbReference type="Proteomes" id="UP001226160"/>
    </source>
</evidence>
<organism evidence="11 12">
    <name type="scientific">Corynebacterium propinquum</name>
    <dbReference type="NCBI Taxonomy" id="43769"/>
    <lineage>
        <taxon>Bacteria</taxon>
        <taxon>Bacillati</taxon>
        <taxon>Actinomycetota</taxon>
        <taxon>Actinomycetes</taxon>
        <taxon>Mycobacteriales</taxon>
        <taxon>Corynebacteriaceae</taxon>
        <taxon>Corynebacterium</taxon>
    </lineage>
</organism>
<gene>
    <name evidence="11" type="primary">folP</name>
    <name evidence="11" type="ORF">QPX54_01335</name>
</gene>
<dbReference type="Proteomes" id="UP001226160">
    <property type="component" value="Unassembled WGS sequence"/>
</dbReference>
<dbReference type="EC" id="2.5.1.15" evidence="5"/>
<keyword evidence="6 11" id="KW-0808">Transferase</keyword>
<evidence type="ECO:0000313" key="11">
    <source>
        <dbReference type="EMBL" id="MDK4325163.1"/>
    </source>
</evidence>
<keyword evidence="8" id="KW-0460">Magnesium</keyword>
<name>A0AAP4F9C2_9CORY</name>
<dbReference type="GO" id="GO:0004156">
    <property type="term" value="F:dihydropteroate synthase activity"/>
    <property type="evidence" value="ECO:0007669"/>
    <property type="project" value="UniProtKB-EC"/>
</dbReference>
<evidence type="ECO:0000256" key="4">
    <source>
        <dbReference type="ARBA" id="ARBA00009503"/>
    </source>
</evidence>
<dbReference type="GO" id="GO:0046656">
    <property type="term" value="P:folic acid biosynthetic process"/>
    <property type="evidence" value="ECO:0007669"/>
    <property type="project" value="UniProtKB-KW"/>
</dbReference>
<comment type="catalytic activity">
    <reaction evidence="1">
        <text>(7,8-dihydropterin-6-yl)methyl diphosphate + 4-aminobenzoate = 7,8-dihydropteroate + diphosphate</text>
        <dbReference type="Rhea" id="RHEA:19949"/>
        <dbReference type="ChEBI" id="CHEBI:17836"/>
        <dbReference type="ChEBI" id="CHEBI:17839"/>
        <dbReference type="ChEBI" id="CHEBI:33019"/>
        <dbReference type="ChEBI" id="CHEBI:72950"/>
        <dbReference type="EC" id="2.5.1.15"/>
    </reaction>
</comment>
<dbReference type="InterPro" id="IPR000489">
    <property type="entry name" value="Pterin-binding_dom"/>
</dbReference>
<dbReference type="GO" id="GO:0046654">
    <property type="term" value="P:tetrahydrofolate biosynthetic process"/>
    <property type="evidence" value="ECO:0007669"/>
    <property type="project" value="TreeGrafter"/>
</dbReference>
<dbReference type="Pfam" id="PF00809">
    <property type="entry name" value="Pterin_bind"/>
    <property type="match status" value="1"/>
</dbReference>
<dbReference type="SUPFAM" id="SSF51717">
    <property type="entry name" value="Dihydropteroate synthetase-like"/>
    <property type="match status" value="1"/>
</dbReference>
<dbReference type="Gene3D" id="3.20.20.20">
    <property type="entry name" value="Dihydropteroate synthase-like"/>
    <property type="match status" value="1"/>
</dbReference>
<comment type="pathway">
    <text evidence="3">Cofactor biosynthesis; tetrahydrofolate biosynthesis; 7,8-dihydrofolate from 2-amino-4-hydroxy-6-hydroxymethyl-7,8-dihydropteridine diphosphate and 4-aminobenzoate: step 1/2.</text>
</comment>
<keyword evidence="9" id="KW-0289">Folate biosynthesis</keyword>